<dbReference type="EMBL" id="JACHHV010000030">
    <property type="protein sequence ID" value="MBB5888560.1"/>
    <property type="molecule type" value="Genomic_DNA"/>
</dbReference>
<dbReference type="AlphaFoldDB" id="A0A841CBK8"/>
<dbReference type="Gene3D" id="3.30.530.20">
    <property type="match status" value="1"/>
</dbReference>
<sequence>MTTTINVEINQSFVKAYEYLQNPLNLSNWVSFFHKISQDENGLNAETSLGPCDLAFVAPNDYGVIDYVVRDERGQEYYNPMRVLQYDEKTLLTFTTWSDESDTLERIKSDLAKLKGILEK</sequence>
<dbReference type="InterPro" id="IPR023393">
    <property type="entry name" value="START-like_dom_sf"/>
</dbReference>
<dbReference type="SUPFAM" id="SSF55961">
    <property type="entry name" value="Bet v1-like"/>
    <property type="match status" value="1"/>
</dbReference>
<keyword evidence="2" id="KW-1185">Reference proteome</keyword>
<evidence type="ECO:0000313" key="2">
    <source>
        <dbReference type="Proteomes" id="UP000562464"/>
    </source>
</evidence>
<gene>
    <name evidence="1" type="ORF">HNQ37_001461</name>
</gene>
<evidence type="ECO:0000313" key="1">
    <source>
        <dbReference type="EMBL" id="MBB5888560.1"/>
    </source>
</evidence>
<dbReference type="RefSeq" id="WP_183540730.1">
    <property type="nucleotide sequence ID" value="NZ_JACHHV010000030.1"/>
</dbReference>
<evidence type="ECO:0008006" key="3">
    <source>
        <dbReference type="Google" id="ProtNLM"/>
    </source>
</evidence>
<accession>A0A841CBK8</accession>
<proteinExistence type="predicted"/>
<name>A0A841CBK8_9LACT</name>
<dbReference type="Proteomes" id="UP000562464">
    <property type="component" value="Unassembled WGS sequence"/>
</dbReference>
<reference evidence="1 2" key="1">
    <citation type="submission" date="2020-08" db="EMBL/GenBank/DDBJ databases">
        <title>Genomic Encyclopedia of Type Strains, Phase IV (KMG-IV): sequencing the most valuable type-strain genomes for metagenomic binning, comparative biology and taxonomic classification.</title>
        <authorList>
            <person name="Goeker M."/>
        </authorList>
    </citation>
    <scope>NUCLEOTIDE SEQUENCE [LARGE SCALE GENOMIC DNA]</scope>
    <source>
        <strain evidence="1 2">DSM 14925</strain>
    </source>
</reference>
<comment type="caution">
    <text evidence="1">The sequence shown here is derived from an EMBL/GenBank/DDBJ whole genome shotgun (WGS) entry which is preliminary data.</text>
</comment>
<protein>
    <recommendedName>
        <fullName evidence="3">SRPBCC family protein</fullName>
    </recommendedName>
</protein>
<organism evidence="1 2">
    <name type="scientific">Lactovum miscens</name>
    <dbReference type="NCBI Taxonomy" id="190387"/>
    <lineage>
        <taxon>Bacteria</taxon>
        <taxon>Bacillati</taxon>
        <taxon>Bacillota</taxon>
        <taxon>Bacilli</taxon>
        <taxon>Lactobacillales</taxon>
        <taxon>Streptococcaceae</taxon>
        <taxon>Lactovum</taxon>
    </lineage>
</organism>